<dbReference type="NCBIfam" id="NF002469">
    <property type="entry name" value="PRK01712.1"/>
    <property type="match status" value="1"/>
</dbReference>
<dbReference type="PANTHER" id="PTHR34984:SF1">
    <property type="entry name" value="CARBON STORAGE REGULATOR"/>
    <property type="match status" value="1"/>
</dbReference>
<evidence type="ECO:0000256" key="2">
    <source>
        <dbReference type="ARBA" id="ARBA00022491"/>
    </source>
</evidence>
<name>A0ABS2MPI9_9FIRM</name>
<dbReference type="NCBIfam" id="TIGR00202">
    <property type="entry name" value="csrA"/>
    <property type="match status" value="1"/>
</dbReference>
<dbReference type="InterPro" id="IPR036107">
    <property type="entry name" value="CsrA_sf"/>
</dbReference>
<evidence type="ECO:0000256" key="4">
    <source>
        <dbReference type="ARBA" id="ARBA00022845"/>
    </source>
</evidence>
<keyword evidence="4 6" id="KW-0810">Translation regulation</keyword>
<dbReference type="InterPro" id="IPR003751">
    <property type="entry name" value="CsrA"/>
</dbReference>
<comment type="similarity">
    <text evidence="6">Belongs to the CsrA/RsmA family.</text>
</comment>
<dbReference type="PANTHER" id="PTHR34984">
    <property type="entry name" value="CARBON STORAGE REGULATOR"/>
    <property type="match status" value="1"/>
</dbReference>
<dbReference type="SUPFAM" id="SSF117130">
    <property type="entry name" value="CsrA-like"/>
    <property type="match status" value="1"/>
</dbReference>
<evidence type="ECO:0000256" key="5">
    <source>
        <dbReference type="ARBA" id="ARBA00022884"/>
    </source>
</evidence>
<comment type="subunit">
    <text evidence="6">Homodimer; the beta-strands of each monomer intercalate to form a hydrophobic core, while the alpha-helices form wings that extend away from the core.</text>
</comment>
<evidence type="ECO:0000313" key="7">
    <source>
        <dbReference type="EMBL" id="MBM7561324.1"/>
    </source>
</evidence>
<keyword evidence="1 6" id="KW-0963">Cytoplasm</keyword>
<keyword evidence="2 6" id="KW-0678">Repressor</keyword>
<dbReference type="HAMAP" id="MF_00167">
    <property type="entry name" value="CsrA"/>
    <property type="match status" value="1"/>
</dbReference>
<dbReference type="Pfam" id="PF02599">
    <property type="entry name" value="CsrA"/>
    <property type="match status" value="1"/>
</dbReference>
<reference evidence="7 8" key="1">
    <citation type="submission" date="2021-01" db="EMBL/GenBank/DDBJ databases">
        <title>Genomic Encyclopedia of Type Strains, Phase IV (KMG-IV): sequencing the most valuable type-strain genomes for metagenomic binning, comparative biology and taxonomic classification.</title>
        <authorList>
            <person name="Goeker M."/>
        </authorList>
    </citation>
    <scope>NUCLEOTIDE SEQUENCE [LARGE SCALE GENOMIC DNA]</scope>
    <source>
        <strain evidence="7 8">DSM 24436</strain>
    </source>
</reference>
<dbReference type="Proteomes" id="UP000767854">
    <property type="component" value="Unassembled WGS sequence"/>
</dbReference>
<protein>
    <recommendedName>
        <fullName evidence="6">Translational regulator CsrA</fullName>
    </recommendedName>
</protein>
<proteinExistence type="inferred from homology"/>
<evidence type="ECO:0000256" key="1">
    <source>
        <dbReference type="ARBA" id="ARBA00022490"/>
    </source>
</evidence>
<comment type="subcellular location">
    <subcellularLocation>
        <location evidence="6">Cytoplasm</location>
    </subcellularLocation>
</comment>
<gene>
    <name evidence="6" type="primary">csrA</name>
    <name evidence="7" type="ORF">JOC49_000844</name>
</gene>
<dbReference type="Gene3D" id="2.60.40.4380">
    <property type="entry name" value="Translational regulator CsrA"/>
    <property type="match status" value="1"/>
</dbReference>
<organism evidence="7 8">
    <name type="scientific">Fusibacter tunisiensis</name>
    <dbReference type="NCBI Taxonomy" id="1008308"/>
    <lineage>
        <taxon>Bacteria</taxon>
        <taxon>Bacillati</taxon>
        <taxon>Bacillota</taxon>
        <taxon>Clostridia</taxon>
        <taxon>Eubacteriales</taxon>
        <taxon>Eubacteriales Family XII. Incertae Sedis</taxon>
        <taxon>Fusibacter</taxon>
    </lineage>
</organism>
<keyword evidence="3 6" id="KW-1005">Bacterial flagellum biogenesis</keyword>
<accession>A0ABS2MPI9</accession>
<evidence type="ECO:0000256" key="3">
    <source>
        <dbReference type="ARBA" id="ARBA00022795"/>
    </source>
</evidence>
<comment type="function">
    <text evidence="6">A translational regulator that binds mRNA to regulate translation initiation and/or mRNA stability. Usually binds in the 5'-UTR at or near the Shine-Dalgarno sequence preventing ribosome-binding, thus repressing translation. Its main target seems to be the major flagellin gene, while its function is anatagonized by FliW.</text>
</comment>
<sequence length="77" mass="8494">MLILTRKKDESIIINGNIEIQVIGIEEGKVKIGISAPKSVTIHRSEIFEKIKESNVASTVRNTNLEALGAKFTTTKK</sequence>
<evidence type="ECO:0000313" key="8">
    <source>
        <dbReference type="Proteomes" id="UP000767854"/>
    </source>
</evidence>
<keyword evidence="5 6" id="KW-0694">RNA-binding</keyword>
<comment type="caution">
    <text evidence="7">The sequence shown here is derived from an EMBL/GenBank/DDBJ whole genome shotgun (WGS) entry which is preliminary data.</text>
</comment>
<dbReference type="EMBL" id="JAFBDT010000004">
    <property type="protein sequence ID" value="MBM7561324.1"/>
    <property type="molecule type" value="Genomic_DNA"/>
</dbReference>
<evidence type="ECO:0000256" key="6">
    <source>
        <dbReference type="HAMAP-Rule" id="MF_00167"/>
    </source>
</evidence>
<keyword evidence="8" id="KW-1185">Reference proteome</keyword>
<dbReference type="RefSeq" id="WP_204662710.1">
    <property type="nucleotide sequence ID" value="NZ_JAFBDT010000004.1"/>
</dbReference>